<dbReference type="AlphaFoldDB" id="A0A5C7E100"/>
<name>A0A5C7E100_9BACT</name>
<dbReference type="PANTHER" id="PTHR41786:SF1">
    <property type="entry name" value="6-HYDROXYMETHYLPTERIN DIPHOSPHOKINASE MPTE-LIKE DOMAIN-CONTAINING PROTEIN"/>
    <property type="match status" value="1"/>
</dbReference>
<organism evidence="2 3">
    <name type="scientific">Campylobacter volucris</name>
    <dbReference type="NCBI Taxonomy" id="1031542"/>
    <lineage>
        <taxon>Bacteria</taxon>
        <taxon>Pseudomonadati</taxon>
        <taxon>Campylobacterota</taxon>
        <taxon>Epsilonproteobacteria</taxon>
        <taxon>Campylobacterales</taxon>
        <taxon>Campylobacteraceae</taxon>
        <taxon>Campylobacter</taxon>
    </lineage>
</organism>
<dbReference type="PANTHER" id="PTHR41786">
    <property type="entry name" value="MOTILITY ACCESSORY FACTOR MAF"/>
    <property type="match status" value="1"/>
</dbReference>
<evidence type="ECO:0000313" key="3">
    <source>
        <dbReference type="Proteomes" id="UP000321629"/>
    </source>
</evidence>
<evidence type="ECO:0000313" key="2">
    <source>
        <dbReference type="EMBL" id="TXE85868.1"/>
    </source>
</evidence>
<comment type="caution">
    <text evidence="2">The sequence shown here is derived from an EMBL/GenBank/DDBJ whole genome shotgun (WGS) entry which is preliminary data.</text>
</comment>
<dbReference type="Pfam" id="PF01973">
    <property type="entry name" value="MptE-like"/>
    <property type="match status" value="1"/>
</dbReference>
<gene>
    <name evidence="2" type="ORF">FPD38_07740</name>
</gene>
<dbReference type="EMBL" id="VOWJ01000033">
    <property type="protein sequence ID" value="TXE85868.1"/>
    <property type="molecule type" value="Genomic_DNA"/>
</dbReference>
<reference evidence="2 3" key="1">
    <citation type="submission" date="2019-07" db="EMBL/GenBank/DDBJ databases">
        <title>Rapid identification of Enteric Bacteria from Whole Genome Sequences (WGS) using Average Nucleotide Identity (ANI).</title>
        <authorList>
            <person name="Lane C."/>
        </authorList>
    </citation>
    <scope>NUCLEOTIDE SEQUENCE [LARGE SCALE GENOMIC DNA]</scope>
    <source>
        <strain evidence="2 3">2016D-0084</strain>
    </source>
</reference>
<dbReference type="Proteomes" id="UP000321629">
    <property type="component" value="Unassembled WGS sequence"/>
</dbReference>
<proteinExistence type="predicted"/>
<evidence type="ECO:0000259" key="1">
    <source>
        <dbReference type="Pfam" id="PF01973"/>
    </source>
</evidence>
<sequence>MDKTLFKKNISALNENFQTIFKNIKKTKYKILQGKDSLDINIIDERGEMVYKNALIELNSKLNFYHQNYRLYPVLYFYGFGNGILYKALLQNLYLKHIVVFEKDFELIYLLFFYIDFSQELKQGKLIIAEENLQNSALLALMSKNPFREFIRTYFLEPHCQYYEQFEQSILNLNQKMLSNIRSISIQKGTSTQDTLQGVNQFIQNIPTMLSKPCLKELLNKRKAKAKNAIIVSTGPSLSKQLPLLKQYQNNVVIFCADSAYSILQLENIKPDYVFMVERSNFTAEFFNNDFKDFDEDIVFILASLVHPNALKYLEKNNRNFMLISKETFETYFKLNVFGYVDYAISVAHLAFIVANLLEFENIIFIGQDLAYNDLGHSHPKNYKHSATYESQMDKFNTIAYGGKGFVKTHIAWDMFRVNLEYLFTLSKAKIYNATEGGARIEGSVEKSFKKLCETLLKEKIDKKFKKLENFKYSKKQEYLLKTYHQINLLLKDITHYLQKYADMILFIKDNFHDFSKIIQFLDNFDLDDFKNNELIKLLLACYLDQMRFALAKIYIIIPNDENTLLQKNQAWINLHLEYFQLILITLESLKTLILRNKKIIENELLKNDLEKYIKN</sequence>
<dbReference type="GO" id="GO:0016740">
    <property type="term" value="F:transferase activity"/>
    <property type="evidence" value="ECO:0007669"/>
    <property type="project" value="UniProtKB-KW"/>
</dbReference>
<dbReference type="InterPro" id="IPR002826">
    <property type="entry name" value="MptE-like"/>
</dbReference>
<protein>
    <submittedName>
        <fullName evidence="2">Motility associated factor glycosyltransferase family protein</fullName>
    </submittedName>
</protein>
<accession>A0A5C7E100</accession>
<dbReference type="RefSeq" id="WP_147556195.1">
    <property type="nucleotide sequence ID" value="NZ_VOWJ01000033.1"/>
</dbReference>
<feature type="domain" description="6-hydroxymethylpterin diphosphokinase MptE-like" evidence="1">
    <location>
        <begin position="200"/>
        <end position="374"/>
    </location>
</feature>
<keyword evidence="2" id="KW-0808">Transferase</keyword>